<dbReference type="GO" id="GO:0004633">
    <property type="term" value="F:phosphopantothenoylcysteine decarboxylase activity"/>
    <property type="evidence" value="ECO:0007669"/>
    <property type="project" value="UniProtKB-UniRule"/>
</dbReference>
<evidence type="ECO:0000256" key="2">
    <source>
        <dbReference type="ARBA" id="ARBA00023239"/>
    </source>
</evidence>
<evidence type="ECO:0000256" key="4">
    <source>
        <dbReference type="RuleBase" id="RU364078"/>
    </source>
</evidence>
<dbReference type="InterPro" id="IPR003382">
    <property type="entry name" value="Flavoprotein"/>
</dbReference>
<feature type="domain" description="DNA/pantothenate metabolism flavoprotein C-terminal" evidence="6">
    <location>
        <begin position="183"/>
        <end position="389"/>
    </location>
</feature>
<feature type="binding site" evidence="3">
    <location>
        <position position="334"/>
    </location>
    <ligand>
        <name>CTP</name>
        <dbReference type="ChEBI" id="CHEBI:37563"/>
    </ligand>
</feature>
<comment type="cofactor">
    <cofactor evidence="3">
        <name>FMN</name>
        <dbReference type="ChEBI" id="CHEBI:58210"/>
    </cofactor>
    <text evidence="3">Binds 1 FMN per subunit.</text>
</comment>
<comment type="caution">
    <text evidence="7">The sequence shown here is derived from an EMBL/GenBank/DDBJ whole genome shotgun (WGS) entry which is preliminary data.</text>
</comment>
<comment type="pathway">
    <text evidence="3 4">Cofactor biosynthesis; coenzyme A biosynthesis; CoA from (R)-pantothenate: step 2/5.</text>
</comment>
<keyword evidence="8" id="KW-1185">Reference proteome</keyword>
<evidence type="ECO:0000313" key="7">
    <source>
        <dbReference type="EMBL" id="PKZ16972.1"/>
    </source>
</evidence>
<evidence type="ECO:0000259" key="5">
    <source>
        <dbReference type="Pfam" id="PF02441"/>
    </source>
</evidence>
<feature type="region of interest" description="Phosphopantothenoylcysteine decarboxylase" evidence="3">
    <location>
        <begin position="1"/>
        <end position="187"/>
    </location>
</feature>
<dbReference type="Pfam" id="PF02441">
    <property type="entry name" value="Flavoprotein"/>
    <property type="match status" value="1"/>
</dbReference>
<comment type="catalytic activity">
    <reaction evidence="3 4">
        <text>N-[(R)-4-phosphopantothenoyl]-L-cysteine + H(+) = (R)-4'-phosphopantetheine + CO2</text>
        <dbReference type="Rhea" id="RHEA:16793"/>
        <dbReference type="ChEBI" id="CHEBI:15378"/>
        <dbReference type="ChEBI" id="CHEBI:16526"/>
        <dbReference type="ChEBI" id="CHEBI:59458"/>
        <dbReference type="ChEBI" id="CHEBI:61723"/>
        <dbReference type="EC" id="4.1.1.36"/>
    </reaction>
</comment>
<dbReference type="EC" id="4.1.1.36" evidence="3"/>
<dbReference type="GO" id="GO:0046872">
    <property type="term" value="F:metal ion binding"/>
    <property type="evidence" value="ECO:0007669"/>
    <property type="project" value="UniProtKB-KW"/>
</dbReference>
<comment type="pathway">
    <text evidence="3 4">Cofactor biosynthesis; coenzyme A biosynthesis; CoA from (R)-pantothenate: step 3/5.</text>
</comment>
<feature type="binding site" evidence="3">
    <location>
        <position position="276"/>
    </location>
    <ligand>
        <name>CTP</name>
        <dbReference type="ChEBI" id="CHEBI:37563"/>
    </ligand>
</feature>
<reference evidence="7 8" key="1">
    <citation type="submission" date="2017-12" db="EMBL/GenBank/DDBJ databases">
        <title>Phylogenetic diversity of female urinary microbiome.</title>
        <authorList>
            <person name="Thomas-White K."/>
            <person name="Wolfe A.J."/>
        </authorList>
    </citation>
    <scope>NUCLEOTIDE SEQUENCE [LARGE SCALE GENOMIC DNA]</scope>
    <source>
        <strain evidence="7 8">UMB0119</strain>
    </source>
</reference>
<organism evidence="7 8">
    <name type="scientific">Anaerococcus octavius</name>
    <dbReference type="NCBI Taxonomy" id="54007"/>
    <lineage>
        <taxon>Bacteria</taxon>
        <taxon>Bacillati</taxon>
        <taxon>Bacillota</taxon>
        <taxon>Tissierellia</taxon>
        <taxon>Tissierellales</taxon>
        <taxon>Peptoniphilaceae</taxon>
        <taxon>Anaerococcus</taxon>
    </lineage>
</organism>
<keyword evidence="2 3" id="KW-0456">Lyase</keyword>
<dbReference type="SUPFAM" id="SSF102645">
    <property type="entry name" value="CoaB-like"/>
    <property type="match status" value="1"/>
</dbReference>
<dbReference type="GO" id="GO:0071513">
    <property type="term" value="C:phosphopantothenoylcysteine decarboxylase complex"/>
    <property type="evidence" value="ECO:0007669"/>
    <property type="project" value="TreeGrafter"/>
</dbReference>
<keyword evidence="3" id="KW-0460">Magnesium</keyword>
<name>A0A2I1MA22_9FIRM</name>
<feature type="active site" description="Proton donor" evidence="3">
    <location>
        <position position="156"/>
    </location>
</feature>
<evidence type="ECO:0000256" key="3">
    <source>
        <dbReference type="HAMAP-Rule" id="MF_02225"/>
    </source>
</evidence>
<comment type="function">
    <text evidence="3">Catalyzes two sequential steps in the biosynthesis of coenzyme A. In the first step cysteine is conjugated to 4'-phosphopantothenate to form 4-phosphopantothenoylcysteine. In the second step the latter compound is decarboxylated to form 4'-phosphopantotheine.</text>
</comment>
<dbReference type="GO" id="GO:0015937">
    <property type="term" value="P:coenzyme A biosynthetic process"/>
    <property type="evidence" value="ECO:0007669"/>
    <property type="project" value="UniProtKB-UniRule"/>
</dbReference>
<feature type="binding site" evidence="3">
    <location>
        <position position="320"/>
    </location>
    <ligand>
        <name>CTP</name>
        <dbReference type="ChEBI" id="CHEBI:37563"/>
    </ligand>
</feature>
<dbReference type="PANTHER" id="PTHR14359:SF6">
    <property type="entry name" value="PHOSPHOPANTOTHENOYLCYSTEINE DECARBOXYLASE"/>
    <property type="match status" value="1"/>
</dbReference>
<dbReference type="GO" id="GO:0015941">
    <property type="term" value="P:pantothenate catabolic process"/>
    <property type="evidence" value="ECO:0007669"/>
    <property type="project" value="InterPro"/>
</dbReference>
<sequence length="390" mass="42853">MIENKNILLGVSGGIASYKVLDLCSRLKKKNANLQVIMTPAATEFVSPLSFETMAKCKVYMDMWEGHHESVHHIDLPKWADVMLIAPATASTIGKMANGIADNFLIASYLACEKDVIIAPSMNTQMLLNPATQKNIEILKSYGVKVIAPESGILACNTVGDGRLEEPKNIVEYLEEYFTNKDLKGKKVIVSAGPTIEPIDFVRYVSNHSSGKMGYNIANEAKKRGADVVLVSGPVKPFAIKGINRIEVKTNEEMKNAIDENFDNADALIMAAAPVDYKSSIVSDHKIKKSGQNLKMEFVENTDILKYFGNKKTKQKVIGFAAETDDLIENASAKLKKKNADYIIANDLTKAGAGFNMDTNIASIISKDNIKNLEKMSKTELANQILDLIR</sequence>
<dbReference type="InterPro" id="IPR005252">
    <property type="entry name" value="CoaBC"/>
</dbReference>
<accession>A0A2I1MA22</accession>
<dbReference type="GO" id="GO:0004632">
    <property type="term" value="F:phosphopantothenate--cysteine ligase activity"/>
    <property type="evidence" value="ECO:0007669"/>
    <property type="project" value="UniProtKB-UniRule"/>
</dbReference>
<feature type="binding site" evidence="3">
    <location>
        <position position="286"/>
    </location>
    <ligand>
        <name>CTP</name>
        <dbReference type="ChEBI" id="CHEBI:37563"/>
    </ligand>
</feature>
<evidence type="ECO:0000256" key="1">
    <source>
        <dbReference type="ARBA" id="ARBA00022793"/>
    </source>
</evidence>
<dbReference type="PANTHER" id="PTHR14359">
    <property type="entry name" value="HOMO-OLIGOMERIC FLAVIN CONTAINING CYS DECARBOXYLASE FAMILY"/>
    <property type="match status" value="1"/>
</dbReference>
<keyword evidence="3 4" id="KW-0285">Flavoprotein</keyword>
<proteinExistence type="inferred from homology"/>
<dbReference type="InterPro" id="IPR007085">
    <property type="entry name" value="DNA/pantothenate-metab_flavo_C"/>
</dbReference>
<dbReference type="InterPro" id="IPR035929">
    <property type="entry name" value="CoaB-like_sf"/>
</dbReference>
<comment type="similarity">
    <text evidence="3 4">In the C-terminal section; belongs to the PPC synthetase family.</text>
</comment>
<dbReference type="HAMAP" id="MF_02225">
    <property type="entry name" value="CoaBC"/>
    <property type="match status" value="1"/>
</dbReference>
<keyword evidence="3 4" id="KW-0288">FMN</keyword>
<feature type="binding site" evidence="3">
    <location>
        <position position="338"/>
    </location>
    <ligand>
        <name>CTP</name>
        <dbReference type="ChEBI" id="CHEBI:37563"/>
    </ligand>
</feature>
<comment type="cofactor">
    <cofactor evidence="3">
        <name>Mg(2+)</name>
        <dbReference type="ChEBI" id="CHEBI:18420"/>
    </cofactor>
</comment>
<gene>
    <name evidence="3 7" type="primary">coaBC</name>
    <name evidence="7" type="ORF">CYJ34_04065</name>
</gene>
<protein>
    <recommendedName>
        <fullName evidence="3">Coenzyme A biosynthesis bifunctional protein CoaBC</fullName>
    </recommendedName>
    <alternativeName>
        <fullName evidence="3">DNA/pantothenate metabolism flavoprotein</fullName>
    </alternativeName>
    <alternativeName>
        <fullName evidence="3">Phosphopantothenoylcysteine synthetase/decarboxylase</fullName>
        <shortName evidence="3">PPCS-PPCDC</shortName>
    </alternativeName>
    <domain>
        <recommendedName>
            <fullName evidence="3">Phosphopantothenoylcysteine decarboxylase</fullName>
            <shortName evidence="3">PPC decarboxylase</shortName>
            <shortName evidence="3">PPC-DC</shortName>
            <ecNumber evidence="3">4.1.1.36</ecNumber>
        </recommendedName>
        <alternativeName>
            <fullName evidence="3">CoaC</fullName>
        </alternativeName>
    </domain>
    <domain>
        <recommendedName>
            <fullName evidence="3">Phosphopantothenate--cysteine ligase</fullName>
            <ecNumber evidence="3">6.3.2.5</ecNumber>
        </recommendedName>
        <alternativeName>
            <fullName evidence="3">CoaB</fullName>
        </alternativeName>
        <alternativeName>
            <fullName evidence="3">Phosphopantothenoylcysteine synthetase</fullName>
            <shortName evidence="3">PPC synthetase</shortName>
            <shortName evidence="3">PPC-S</shortName>
        </alternativeName>
    </domain>
</protein>
<evidence type="ECO:0000259" key="6">
    <source>
        <dbReference type="Pfam" id="PF04127"/>
    </source>
</evidence>
<dbReference type="Gene3D" id="3.40.50.10300">
    <property type="entry name" value="CoaB-like"/>
    <property type="match status" value="1"/>
</dbReference>
<keyword evidence="3" id="KW-0511">Multifunctional enzyme</keyword>
<feature type="region of interest" description="Phosphopantothenate--cysteine ligase" evidence="3">
    <location>
        <begin position="188"/>
        <end position="390"/>
    </location>
</feature>
<comment type="similarity">
    <text evidence="3 4">In the N-terminal section; belongs to the HFCD (homo-oligomeric flavin containing Cys decarboxylase) superfamily.</text>
</comment>
<dbReference type="Gene3D" id="3.40.50.1950">
    <property type="entry name" value="Flavin prenyltransferase-like"/>
    <property type="match status" value="1"/>
</dbReference>
<evidence type="ECO:0000313" key="8">
    <source>
        <dbReference type="Proteomes" id="UP000234335"/>
    </source>
</evidence>
<dbReference type="AlphaFoldDB" id="A0A2I1MA22"/>
<dbReference type="GO" id="GO:0010181">
    <property type="term" value="F:FMN binding"/>
    <property type="evidence" value="ECO:0007669"/>
    <property type="project" value="UniProtKB-UniRule"/>
</dbReference>
<keyword evidence="3 4" id="KW-0436">Ligase</keyword>
<comment type="function">
    <text evidence="4">Catalyzes two steps in the biosynthesis of coenzyme A. In the first step cysteine is conjugated to 4'-phosphopantothenate to form 4-phosphopantothenoylcysteine, in the latter compound is decarboxylated to form 4'-phosphopantotheine.</text>
</comment>
<keyword evidence="3" id="KW-0479">Metal-binding</keyword>
<dbReference type="EMBL" id="PKGS01000002">
    <property type="protein sequence ID" value="PKZ16972.1"/>
    <property type="molecule type" value="Genomic_DNA"/>
</dbReference>
<comment type="catalytic activity">
    <reaction evidence="3 4">
        <text>(R)-4'-phosphopantothenate + L-cysteine + CTP = N-[(R)-4-phosphopantothenoyl]-L-cysteine + CMP + diphosphate + H(+)</text>
        <dbReference type="Rhea" id="RHEA:19397"/>
        <dbReference type="ChEBI" id="CHEBI:10986"/>
        <dbReference type="ChEBI" id="CHEBI:15378"/>
        <dbReference type="ChEBI" id="CHEBI:33019"/>
        <dbReference type="ChEBI" id="CHEBI:35235"/>
        <dbReference type="ChEBI" id="CHEBI:37563"/>
        <dbReference type="ChEBI" id="CHEBI:59458"/>
        <dbReference type="ChEBI" id="CHEBI:60377"/>
        <dbReference type="EC" id="6.3.2.5"/>
    </reaction>
</comment>
<dbReference type="RefSeq" id="WP_101540071.1">
    <property type="nucleotide sequence ID" value="NZ_PKGS01000002.1"/>
</dbReference>
<dbReference type="NCBIfam" id="TIGR00521">
    <property type="entry name" value="coaBC_dfp"/>
    <property type="match status" value="1"/>
</dbReference>
<dbReference type="InterPro" id="IPR036551">
    <property type="entry name" value="Flavin_trans-like"/>
</dbReference>
<feature type="domain" description="Flavoprotein" evidence="5">
    <location>
        <begin position="5"/>
        <end position="174"/>
    </location>
</feature>
<dbReference type="Proteomes" id="UP000234335">
    <property type="component" value="Unassembled WGS sequence"/>
</dbReference>
<dbReference type="Pfam" id="PF04127">
    <property type="entry name" value="DFP"/>
    <property type="match status" value="1"/>
</dbReference>
<comment type="caution">
    <text evidence="3">Lacks conserved residue(s) required for the propagation of feature annotation.</text>
</comment>
<keyword evidence="1 3" id="KW-0210">Decarboxylase</keyword>
<dbReference type="UniPathway" id="UPA00241">
    <property type="reaction ID" value="UER00353"/>
</dbReference>
<dbReference type="EC" id="6.3.2.5" evidence="3"/>
<dbReference type="SUPFAM" id="SSF52507">
    <property type="entry name" value="Homo-oligomeric flavin-containing Cys decarboxylases, HFCD"/>
    <property type="match status" value="1"/>
</dbReference>